<feature type="region of interest" description="Disordered" evidence="4">
    <location>
        <begin position="1"/>
        <end position="55"/>
    </location>
</feature>
<dbReference type="SUPFAM" id="SSF75217">
    <property type="entry name" value="alpha/beta knot"/>
    <property type="match status" value="1"/>
</dbReference>
<dbReference type="Pfam" id="PF00588">
    <property type="entry name" value="SpoU_methylase"/>
    <property type="match status" value="1"/>
</dbReference>
<sequence>MAKRDGLNFDRTKKKGAKSETQVRDAARKPVEKRQAEDRKPASERKPAAERKPFADRKPAVEVEINENIVAGRNAVLEVLDSKLTVEKILVASGDTSGSINKIIPIAKEKGIPVIEVDRRKLDNLSQGESHQGVIAYVTPYRYSEVKDILDKAAEKGEKPFILVLDEIEDPHNLGSIIRTAELSGVHGVIIPKRRSASVNSTVYKTSAGAVNHMLIAKVSNLAREVDELKEAGIFVYGADMDGDSASFATDFSGGVALIIGNEGKGISRLLKEKCDSLVSIPMVGKINSLNASVAAGILMYEVMVQRLPIED</sequence>
<dbReference type="InterPro" id="IPR004441">
    <property type="entry name" value="rRNA_MeTrfase_TrmH"/>
</dbReference>
<comment type="caution">
    <text evidence="6">The sequence shown here is derived from an EMBL/GenBank/DDBJ whole genome shotgun (WGS) entry which is preliminary data.</text>
</comment>
<dbReference type="EC" id="2.1.1.185" evidence="6"/>
<evidence type="ECO:0000256" key="2">
    <source>
        <dbReference type="ARBA" id="ARBA00022603"/>
    </source>
</evidence>
<dbReference type="PANTHER" id="PTHR46429:SF1">
    <property type="entry name" value="23S RRNA (GUANOSINE-2'-O-)-METHYLTRANSFERASE RLMB"/>
    <property type="match status" value="1"/>
</dbReference>
<evidence type="ECO:0000259" key="5">
    <source>
        <dbReference type="SMART" id="SM00967"/>
    </source>
</evidence>
<dbReference type="PANTHER" id="PTHR46429">
    <property type="entry name" value="23S RRNA (GUANOSINE-2'-O-)-METHYLTRANSFERASE RLMB"/>
    <property type="match status" value="1"/>
</dbReference>
<dbReference type="GO" id="GO:0008168">
    <property type="term" value="F:methyltransferase activity"/>
    <property type="evidence" value="ECO:0007669"/>
    <property type="project" value="UniProtKB-KW"/>
</dbReference>
<dbReference type="SUPFAM" id="SSF55315">
    <property type="entry name" value="L30e-like"/>
    <property type="match status" value="1"/>
</dbReference>
<gene>
    <name evidence="6" type="ORF">J2Z34_001642</name>
</gene>
<evidence type="ECO:0000313" key="7">
    <source>
        <dbReference type="Proteomes" id="UP001519271"/>
    </source>
</evidence>
<dbReference type="Gene3D" id="3.40.1280.10">
    <property type="match status" value="1"/>
</dbReference>
<dbReference type="InterPro" id="IPR001537">
    <property type="entry name" value="SpoU_MeTrfase"/>
</dbReference>
<evidence type="ECO:0000256" key="4">
    <source>
        <dbReference type="SAM" id="MobiDB-lite"/>
    </source>
</evidence>
<feature type="domain" description="RNA 2-O ribose methyltransferase substrate binding" evidence="5">
    <location>
        <begin position="69"/>
        <end position="144"/>
    </location>
</feature>
<keyword evidence="7" id="KW-1185">Reference proteome</keyword>
<organism evidence="6 7">
    <name type="scientific">Youngiibacter multivorans</name>
    <dbReference type="NCBI Taxonomy" id="937251"/>
    <lineage>
        <taxon>Bacteria</taxon>
        <taxon>Bacillati</taxon>
        <taxon>Bacillota</taxon>
        <taxon>Clostridia</taxon>
        <taxon>Eubacteriales</taxon>
        <taxon>Clostridiaceae</taxon>
        <taxon>Youngiibacter</taxon>
    </lineage>
</organism>
<dbReference type="GO" id="GO:0032259">
    <property type="term" value="P:methylation"/>
    <property type="evidence" value="ECO:0007669"/>
    <property type="project" value="UniProtKB-KW"/>
</dbReference>
<dbReference type="Pfam" id="PF08032">
    <property type="entry name" value="SpoU_sub_bind"/>
    <property type="match status" value="1"/>
</dbReference>
<dbReference type="NCBIfam" id="TIGR00186">
    <property type="entry name" value="rRNA_methyl_3"/>
    <property type="match status" value="1"/>
</dbReference>
<dbReference type="InterPro" id="IPR029064">
    <property type="entry name" value="Ribosomal_eL30-like_sf"/>
</dbReference>
<keyword evidence="3 6" id="KW-0808">Transferase</keyword>
<proteinExistence type="inferred from homology"/>
<keyword evidence="2 6" id="KW-0489">Methyltransferase</keyword>
<comment type="similarity">
    <text evidence="1">Belongs to the class IV-like SAM-binding methyltransferase superfamily. RNA methyltransferase TrmH family.</text>
</comment>
<dbReference type="InterPro" id="IPR029028">
    <property type="entry name" value="Alpha/beta_knot_MTases"/>
</dbReference>
<evidence type="ECO:0000256" key="1">
    <source>
        <dbReference type="ARBA" id="ARBA00007228"/>
    </source>
</evidence>
<dbReference type="RefSeq" id="WP_209459357.1">
    <property type="nucleotide sequence ID" value="NZ_JAGGKC010000011.1"/>
</dbReference>
<name>A0ABS4G3N2_9CLOT</name>
<reference evidence="6 7" key="1">
    <citation type="submission" date="2021-03" db="EMBL/GenBank/DDBJ databases">
        <title>Genomic Encyclopedia of Type Strains, Phase IV (KMG-IV): sequencing the most valuable type-strain genomes for metagenomic binning, comparative biology and taxonomic classification.</title>
        <authorList>
            <person name="Goeker M."/>
        </authorList>
    </citation>
    <scope>NUCLEOTIDE SEQUENCE [LARGE SCALE GENOMIC DNA]</scope>
    <source>
        <strain evidence="6 7">DSM 6139</strain>
    </source>
</reference>
<dbReference type="EMBL" id="JAGGKC010000011">
    <property type="protein sequence ID" value="MBP1919155.1"/>
    <property type="molecule type" value="Genomic_DNA"/>
</dbReference>
<accession>A0ABS4G3N2</accession>
<protein>
    <submittedName>
        <fullName evidence="6">23S rRNA (Guanosine2251-2'-O)-methyltransferase</fullName>
        <ecNumber evidence="6">2.1.1.185</ecNumber>
    </submittedName>
</protein>
<evidence type="ECO:0000313" key="6">
    <source>
        <dbReference type="EMBL" id="MBP1919155.1"/>
    </source>
</evidence>
<dbReference type="Proteomes" id="UP001519271">
    <property type="component" value="Unassembled WGS sequence"/>
</dbReference>
<dbReference type="CDD" id="cd18103">
    <property type="entry name" value="SpoU-like_RlmB"/>
    <property type="match status" value="1"/>
</dbReference>
<evidence type="ECO:0000256" key="3">
    <source>
        <dbReference type="ARBA" id="ARBA00022679"/>
    </source>
</evidence>
<dbReference type="Gene3D" id="3.30.1330.30">
    <property type="match status" value="1"/>
</dbReference>
<dbReference type="InterPro" id="IPR013123">
    <property type="entry name" value="SpoU_subst-bd"/>
</dbReference>
<dbReference type="SMART" id="SM00967">
    <property type="entry name" value="SpoU_sub_bind"/>
    <property type="match status" value="1"/>
</dbReference>
<dbReference type="InterPro" id="IPR029026">
    <property type="entry name" value="tRNA_m1G_MTases_N"/>
</dbReference>